<gene>
    <name evidence="2" type="ORF">LCGC14_2264800</name>
</gene>
<reference evidence="2" key="1">
    <citation type="journal article" date="2015" name="Nature">
        <title>Complex archaea that bridge the gap between prokaryotes and eukaryotes.</title>
        <authorList>
            <person name="Spang A."/>
            <person name="Saw J.H."/>
            <person name="Jorgensen S.L."/>
            <person name="Zaremba-Niedzwiedzka K."/>
            <person name="Martijn J."/>
            <person name="Lind A.E."/>
            <person name="van Eijk R."/>
            <person name="Schleper C."/>
            <person name="Guy L."/>
            <person name="Ettema T.J."/>
        </authorList>
    </citation>
    <scope>NUCLEOTIDE SEQUENCE</scope>
</reference>
<feature type="region of interest" description="Disordered" evidence="1">
    <location>
        <begin position="89"/>
        <end position="130"/>
    </location>
</feature>
<dbReference type="AlphaFoldDB" id="A0A0F9CYX1"/>
<accession>A0A0F9CYX1</accession>
<name>A0A0F9CYX1_9ZZZZ</name>
<evidence type="ECO:0000256" key="1">
    <source>
        <dbReference type="SAM" id="MobiDB-lite"/>
    </source>
</evidence>
<comment type="caution">
    <text evidence="2">The sequence shown here is derived from an EMBL/GenBank/DDBJ whole genome shotgun (WGS) entry which is preliminary data.</text>
</comment>
<dbReference type="EMBL" id="LAZR01031178">
    <property type="protein sequence ID" value="KKL54499.1"/>
    <property type="molecule type" value="Genomic_DNA"/>
</dbReference>
<proteinExistence type="predicted"/>
<protein>
    <submittedName>
        <fullName evidence="2">Uncharacterized protein</fullName>
    </submittedName>
</protein>
<organism evidence="2">
    <name type="scientific">marine sediment metagenome</name>
    <dbReference type="NCBI Taxonomy" id="412755"/>
    <lineage>
        <taxon>unclassified sequences</taxon>
        <taxon>metagenomes</taxon>
        <taxon>ecological metagenomes</taxon>
    </lineage>
</organism>
<sequence>MTEQQNHFDQWVILELMGHRKQAGRLTERTIGGKGFLQIDIPGREKIDKMRTQLYSPDAVYCITPVTEAVARAAAPRFTEAPVQPWELAKMLPGQSRGHGEDQDDYWAPRREFDDMDDDEIDLSGGPDQL</sequence>
<evidence type="ECO:0000313" key="2">
    <source>
        <dbReference type="EMBL" id="KKL54499.1"/>
    </source>
</evidence>